<dbReference type="EMBL" id="BAHC01000217">
    <property type="protein sequence ID" value="GAB93390.1"/>
    <property type="molecule type" value="Genomic_DNA"/>
</dbReference>
<sequence>MAESVNTTGEIVRRYFAIVGDLSSTEDDLRAILHPDAVFTELPNPIAPQGHVRNLEETVSGFLAGKQRLAAQSIAIEEVLASDDRAAVRSVWRGRIGDAEIVAHMAGFVTVTDGLVITHDTYDCYEPFTLP</sequence>
<reference evidence="2 3" key="1">
    <citation type="submission" date="2012-08" db="EMBL/GenBank/DDBJ databases">
        <title>Whole genome shotgun sequence of Gordonia rhizosphera NBRC 16068.</title>
        <authorList>
            <person name="Takarada H."/>
            <person name="Isaki S."/>
            <person name="Hosoyama A."/>
            <person name="Tsuchikane K."/>
            <person name="Katsumata H."/>
            <person name="Baba S."/>
            <person name="Ohji S."/>
            <person name="Yamazaki S."/>
            <person name="Fujita N."/>
        </authorList>
    </citation>
    <scope>NUCLEOTIDE SEQUENCE [LARGE SCALE GENOMIC DNA]</scope>
    <source>
        <strain evidence="2 3">NBRC 16068</strain>
    </source>
</reference>
<dbReference type="RefSeq" id="WP_006338485.1">
    <property type="nucleotide sequence ID" value="NZ_BAHC01000217.1"/>
</dbReference>
<dbReference type="Pfam" id="PF12680">
    <property type="entry name" value="SnoaL_2"/>
    <property type="match status" value="1"/>
</dbReference>
<comment type="caution">
    <text evidence="2">The sequence shown here is derived from an EMBL/GenBank/DDBJ whole genome shotgun (WGS) entry which is preliminary data.</text>
</comment>
<organism evidence="2 3">
    <name type="scientific">Gordonia rhizosphera NBRC 16068</name>
    <dbReference type="NCBI Taxonomy" id="1108045"/>
    <lineage>
        <taxon>Bacteria</taxon>
        <taxon>Bacillati</taxon>
        <taxon>Actinomycetota</taxon>
        <taxon>Actinomycetes</taxon>
        <taxon>Mycobacteriales</taxon>
        <taxon>Gordoniaceae</taxon>
        <taxon>Gordonia</taxon>
    </lineage>
</organism>
<evidence type="ECO:0000313" key="2">
    <source>
        <dbReference type="EMBL" id="GAB93390.1"/>
    </source>
</evidence>
<protein>
    <recommendedName>
        <fullName evidence="1">SnoaL-like domain-containing protein</fullName>
    </recommendedName>
</protein>
<dbReference type="eggNOG" id="COG3631">
    <property type="taxonomic scope" value="Bacteria"/>
</dbReference>
<evidence type="ECO:0000313" key="3">
    <source>
        <dbReference type="Proteomes" id="UP000008363"/>
    </source>
</evidence>
<accession>K6W2K8</accession>
<dbReference type="OrthoDB" id="3475938at2"/>
<evidence type="ECO:0000259" key="1">
    <source>
        <dbReference type="Pfam" id="PF12680"/>
    </source>
</evidence>
<gene>
    <name evidence="2" type="ORF">GORHZ_217_00180</name>
</gene>
<keyword evidence="3" id="KW-1185">Reference proteome</keyword>
<feature type="domain" description="SnoaL-like" evidence="1">
    <location>
        <begin position="12"/>
        <end position="118"/>
    </location>
</feature>
<dbReference type="STRING" id="1108045.GORHZ_217_00180"/>
<dbReference type="InterPro" id="IPR032710">
    <property type="entry name" value="NTF2-like_dom_sf"/>
</dbReference>
<dbReference type="AlphaFoldDB" id="K6W2K8"/>
<dbReference type="InterPro" id="IPR037401">
    <property type="entry name" value="SnoaL-like"/>
</dbReference>
<dbReference type="Proteomes" id="UP000008363">
    <property type="component" value="Unassembled WGS sequence"/>
</dbReference>
<dbReference type="Gene3D" id="3.10.450.50">
    <property type="match status" value="1"/>
</dbReference>
<name>K6W2K8_9ACTN</name>
<dbReference type="SUPFAM" id="SSF54427">
    <property type="entry name" value="NTF2-like"/>
    <property type="match status" value="1"/>
</dbReference>
<proteinExistence type="predicted"/>